<sequence>MDIFFRVVRRNGEIVEFDPERITKAIFEAAKSVGGEDINTAKKLTMQVKNYLAKKFSDRVKIDVEEIQDAVEKMLIEDGHYKTAKAYILYREHHTKVREINSAMIDVDMTINEYLRRDDWRVNENSNTQYSFSGLMLHISGKVISSYLLNEIYTPAISNAHKDAYLHVHDLSNGIVGYCAGWSLKNLLVQGFGKVANKVDAKPAKHLDVVVSQMVNFIGCMQMEFAGAQAFSSVDTFLAPFVKSDDLSYDQVKQNMQRLIFSLNIPSRWGSQTPFSNLTFDWVVPEDLKDEKVIVGGERQDYTYGECQKEMDMINKAFLELMMHGDAKGRIFTFPIPTYNITSDFNWKSDNAKLLFDVTAKYGTPYFQNYIGSGLEPSAVRAMCCRLNLDQRELMKRPGGMWAPGDSTGSIGVVTVNINRIAYEAKSKKEFLKKLKHYMLIAKDSLEIKRKLVNRNMEQGLMPYTSAYLGTFNNHFSTIGLCGMNEACVNYIGEDISSKRGKKFAVDTLDYMREVLKEFQEETGNLYNLEASPAESTSYRFAKKDLEMYPHIYVSGDEEKYLTNSTQLPVGYTEDLFAALEHQSDIQNLYTGGTMFHTFLGEEMEGDSCKELVRKIAENTKLPYFSITPTFSVCKDHGYIKGQEAECPECGNETEIYSRIVGYFRPVKNWNVGKKEEFKERKTYLAETMIEKDVVNEPVKKQTAKKQTKKTKTKKVVASKNTSGERKLKMFVSDNCPNCVTLKKIISQQEISIPTEEINVWTDSGLEQSRKFSVNTVPTMVVLDDAENIIKTVKDIEEIKNDKNWWNN</sequence>
<dbReference type="Pfam" id="PF03477">
    <property type="entry name" value="ATP-cone"/>
    <property type="match status" value="1"/>
</dbReference>
<dbReference type="InterPro" id="IPR012833">
    <property type="entry name" value="NrdD"/>
</dbReference>
<evidence type="ECO:0000256" key="1">
    <source>
        <dbReference type="ARBA" id="ARBA00022741"/>
    </source>
</evidence>
<dbReference type="Proteomes" id="UP000234857">
    <property type="component" value="Unassembled WGS sequence"/>
</dbReference>
<dbReference type="GO" id="GO:0008998">
    <property type="term" value="F:ribonucleoside-triphosphate reductase (thioredoxin) activity"/>
    <property type="evidence" value="ECO:0007669"/>
    <property type="project" value="UniProtKB-EC"/>
</dbReference>
<dbReference type="PANTHER" id="PTHR21075">
    <property type="entry name" value="ANAEROBIC RIBONUCLEOSIDE-TRIPHOSPHATE REDUCTASE"/>
    <property type="match status" value="1"/>
</dbReference>
<dbReference type="GO" id="GO:0006260">
    <property type="term" value="P:DNA replication"/>
    <property type="evidence" value="ECO:0007669"/>
    <property type="project" value="InterPro"/>
</dbReference>
<dbReference type="CDD" id="cd01675">
    <property type="entry name" value="RNR_III"/>
    <property type="match status" value="1"/>
</dbReference>
<dbReference type="Gene3D" id="3.20.70.20">
    <property type="match status" value="1"/>
</dbReference>
<dbReference type="Pfam" id="PF13597">
    <property type="entry name" value="NRDD"/>
    <property type="match status" value="1"/>
</dbReference>
<proteinExistence type="predicted"/>
<dbReference type="InterPro" id="IPR036249">
    <property type="entry name" value="Thioredoxin-like_sf"/>
</dbReference>
<dbReference type="Gene3D" id="3.40.30.10">
    <property type="entry name" value="Glutaredoxin"/>
    <property type="match status" value="1"/>
</dbReference>
<keyword evidence="5" id="KW-0560">Oxidoreductase</keyword>
<dbReference type="GO" id="GO:0031250">
    <property type="term" value="C:anaerobic ribonucleoside-triphosphate reductase complex"/>
    <property type="evidence" value="ECO:0007669"/>
    <property type="project" value="TreeGrafter"/>
</dbReference>
<organism evidence="5 6">
    <name type="scientific">Muiribacterium halophilum</name>
    <dbReference type="NCBI Taxonomy" id="2053465"/>
    <lineage>
        <taxon>Bacteria</taxon>
        <taxon>Candidatus Muiribacteriota</taxon>
        <taxon>Candidatus Muiribacteriia</taxon>
        <taxon>Candidatus Muiribacteriales</taxon>
        <taxon>Candidatus Muiribacteriaceae</taxon>
        <taxon>Candidatus Muiribacterium</taxon>
    </lineage>
</organism>
<dbReference type="GO" id="GO:0004748">
    <property type="term" value="F:ribonucleoside-diphosphate reductase activity, thioredoxin disulfide as acceptor"/>
    <property type="evidence" value="ECO:0007669"/>
    <property type="project" value="TreeGrafter"/>
</dbReference>
<dbReference type="EC" id="1.17.4.2" evidence="5"/>
<keyword evidence="2 3" id="KW-0067">ATP-binding</keyword>
<dbReference type="GO" id="GO:0005524">
    <property type="term" value="F:ATP binding"/>
    <property type="evidence" value="ECO:0007669"/>
    <property type="project" value="UniProtKB-UniRule"/>
</dbReference>
<dbReference type="InterPro" id="IPR005144">
    <property type="entry name" value="ATP-cone_dom"/>
</dbReference>
<dbReference type="SUPFAM" id="SSF52833">
    <property type="entry name" value="Thioredoxin-like"/>
    <property type="match status" value="1"/>
</dbReference>
<evidence type="ECO:0000259" key="4">
    <source>
        <dbReference type="PROSITE" id="PS51161"/>
    </source>
</evidence>
<name>A0A2N5ZKS8_MUIH1</name>
<accession>A0A2N5ZKS8</accession>
<dbReference type="PANTHER" id="PTHR21075:SF0">
    <property type="entry name" value="ANAEROBIC RIBONUCLEOSIDE-TRIPHOSPHATE REDUCTASE"/>
    <property type="match status" value="1"/>
</dbReference>
<comment type="caution">
    <text evidence="5">The sequence shown here is derived from an EMBL/GenBank/DDBJ whole genome shotgun (WGS) entry which is preliminary data.</text>
</comment>
<evidence type="ECO:0000313" key="6">
    <source>
        <dbReference type="Proteomes" id="UP000234857"/>
    </source>
</evidence>
<feature type="domain" description="ATP-cone" evidence="4">
    <location>
        <begin position="5"/>
        <end position="98"/>
    </location>
</feature>
<evidence type="ECO:0000256" key="3">
    <source>
        <dbReference type="PROSITE-ProRule" id="PRU00492"/>
    </source>
</evidence>
<evidence type="ECO:0000313" key="5">
    <source>
        <dbReference type="EMBL" id="PLX19289.1"/>
    </source>
</evidence>
<dbReference type="AlphaFoldDB" id="A0A2N5ZKS8"/>
<protein>
    <submittedName>
        <fullName evidence="5">Ribonucleoside triphosphate reductase</fullName>
        <ecNumber evidence="5">1.17.4.2</ecNumber>
    </submittedName>
</protein>
<reference evidence="5 6" key="1">
    <citation type="submission" date="2017-11" db="EMBL/GenBank/DDBJ databases">
        <title>Genome-resolved metagenomics identifies genetic mobility, metabolic interactions, and unexpected diversity in perchlorate-reducing communities.</title>
        <authorList>
            <person name="Barnum T.P."/>
            <person name="Figueroa I.A."/>
            <person name="Carlstrom C.I."/>
            <person name="Lucas L.N."/>
            <person name="Engelbrektson A.L."/>
            <person name="Coates J.D."/>
        </authorList>
    </citation>
    <scope>NUCLEOTIDE SEQUENCE [LARGE SCALE GENOMIC DNA]</scope>
    <source>
        <strain evidence="5">BM706</strain>
    </source>
</reference>
<gene>
    <name evidence="5" type="ORF">C0601_02230</name>
</gene>
<dbReference type="PROSITE" id="PS51161">
    <property type="entry name" value="ATP_CONE"/>
    <property type="match status" value="1"/>
</dbReference>
<dbReference type="SUPFAM" id="SSF51998">
    <property type="entry name" value="PFL-like glycyl radical enzymes"/>
    <property type="match status" value="1"/>
</dbReference>
<dbReference type="NCBIfam" id="NF006126">
    <property type="entry name" value="PRK08270.1"/>
    <property type="match status" value="1"/>
</dbReference>
<dbReference type="EMBL" id="PKTG01000035">
    <property type="protein sequence ID" value="PLX19289.1"/>
    <property type="molecule type" value="Genomic_DNA"/>
</dbReference>
<evidence type="ECO:0000256" key="2">
    <source>
        <dbReference type="ARBA" id="ARBA00022840"/>
    </source>
</evidence>
<keyword evidence="1 3" id="KW-0547">Nucleotide-binding</keyword>
<dbReference type="NCBIfam" id="TIGR02487">
    <property type="entry name" value="NrdD"/>
    <property type="match status" value="1"/>
</dbReference>
<dbReference type="GO" id="GO:0009265">
    <property type="term" value="P:2'-deoxyribonucleotide biosynthetic process"/>
    <property type="evidence" value="ECO:0007669"/>
    <property type="project" value="TreeGrafter"/>
</dbReference>